<evidence type="ECO:0000313" key="2">
    <source>
        <dbReference type="Proteomes" id="UP000176547"/>
    </source>
</evidence>
<dbReference type="EMBL" id="MFEG01000038">
    <property type="protein sequence ID" value="OGE74897.1"/>
    <property type="molecule type" value="Genomic_DNA"/>
</dbReference>
<dbReference type="Gene3D" id="2.60.120.1140">
    <property type="entry name" value="Protein of unknown function DUF192"/>
    <property type="match status" value="1"/>
</dbReference>
<dbReference type="InterPro" id="IPR038695">
    <property type="entry name" value="Saro_0823-like_sf"/>
</dbReference>
<evidence type="ECO:0008006" key="3">
    <source>
        <dbReference type="Google" id="ProtNLM"/>
    </source>
</evidence>
<protein>
    <recommendedName>
        <fullName evidence="3">DUF192 domain-containing protein</fullName>
    </recommendedName>
</protein>
<reference evidence="1 2" key="1">
    <citation type="journal article" date="2016" name="Nat. Commun.">
        <title>Thousands of microbial genomes shed light on interconnected biogeochemical processes in an aquifer system.</title>
        <authorList>
            <person name="Anantharaman K."/>
            <person name="Brown C.T."/>
            <person name="Hug L.A."/>
            <person name="Sharon I."/>
            <person name="Castelle C.J."/>
            <person name="Probst A.J."/>
            <person name="Thomas B.C."/>
            <person name="Singh A."/>
            <person name="Wilkins M.J."/>
            <person name="Karaoz U."/>
            <person name="Brodie E.L."/>
            <person name="Williams K.H."/>
            <person name="Hubbard S.S."/>
            <person name="Banfield J.F."/>
        </authorList>
    </citation>
    <scope>NUCLEOTIDE SEQUENCE [LARGE SCALE GENOMIC DNA]</scope>
</reference>
<dbReference type="PANTHER" id="PTHR37953">
    <property type="entry name" value="UPF0127 PROTEIN MJ1496"/>
    <property type="match status" value="1"/>
</dbReference>
<comment type="caution">
    <text evidence="1">The sequence shown here is derived from an EMBL/GenBank/DDBJ whole genome shotgun (WGS) entry which is preliminary data.</text>
</comment>
<dbReference type="InterPro" id="IPR003795">
    <property type="entry name" value="DUF192"/>
</dbReference>
<name>A0A1F5NB40_9BACT</name>
<accession>A0A1F5NB40</accession>
<gene>
    <name evidence="1" type="ORF">A3K06_00395</name>
</gene>
<dbReference type="PANTHER" id="PTHR37953:SF1">
    <property type="entry name" value="UPF0127 PROTEIN MJ1496"/>
    <property type="match status" value="1"/>
</dbReference>
<dbReference type="AlphaFoldDB" id="A0A1F5NB40"/>
<evidence type="ECO:0000313" key="1">
    <source>
        <dbReference type="EMBL" id="OGE74897.1"/>
    </source>
</evidence>
<dbReference type="Proteomes" id="UP000176547">
    <property type="component" value="Unassembled WGS sequence"/>
</dbReference>
<organism evidence="1 2">
    <name type="scientific">Candidatus Doudnabacteria bacterium RIFCSPHIGHO2_01_52_17</name>
    <dbReference type="NCBI Taxonomy" id="1817820"/>
    <lineage>
        <taxon>Bacteria</taxon>
        <taxon>Candidatus Doudnaibacteriota</taxon>
    </lineage>
</organism>
<sequence>MRAAKYILLIIAVAAVWWFSSPAPPPISNSTPTLTLGGQEFLVEIADSPAEQIQGLSGRQSLCETCGMLFVFPEARVRSFWMKDMNFPLDIIFIRGGKITEVFADVPIPSGGNIRTVESTEPADQVLELNAGGAKKFGIEPGDPVELPGSESLLGR</sequence>
<dbReference type="Pfam" id="PF02643">
    <property type="entry name" value="DUF192"/>
    <property type="match status" value="1"/>
</dbReference>
<proteinExistence type="predicted"/>